<dbReference type="Gene3D" id="2.60.40.10">
    <property type="entry name" value="Immunoglobulins"/>
    <property type="match status" value="1"/>
</dbReference>
<evidence type="ECO:0000259" key="1">
    <source>
        <dbReference type="Pfam" id="PF07679"/>
    </source>
</evidence>
<gene>
    <name evidence="2" type="ORF">DME_LOCUS3980</name>
</gene>
<organism evidence="3 5">
    <name type="scientific">Dracunculus medinensis</name>
    <name type="common">Guinea worm</name>
    <dbReference type="NCBI Taxonomy" id="318479"/>
    <lineage>
        <taxon>Eukaryota</taxon>
        <taxon>Metazoa</taxon>
        <taxon>Ecdysozoa</taxon>
        <taxon>Nematoda</taxon>
        <taxon>Chromadorea</taxon>
        <taxon>Rhabditida</taxon>
        <taxon>Spirurina</taxon>
        <taxon>Dracunculoidea</taxon>
        <taxon>Dracunculidae</taxon>
        <taxon>Dracunculus</taxon>
    </lineage>
</organism>
<proteinExistence type="predicted"/>
<evidence type="ECO:0000313" key="5">
    <source>
        <dbReference type="WBParaSite" id="DME_0001055001-mRNA-1"/>
    </source>
</evidence>
<dbReference type="Pfam" id="PF07679">
    <property type="entry name" value="I-set"/>
    <property type="match status" value="1"/>
</dbReference>
<dbReference type="WBParaSite" id="DME_0001055001-mRNA-1">
    <property type="protein sequence ID" value="DME_0001055001-mRNA-1"/>
    <property type="gene ID" value="DME_0001055001"/>
</dbReference>
<dbReference type="Proteomes" id="UP000038040">
    <property type="component" value="Unplaced"/>
</dbReference>
<name>A0A0N4UR78_DRAME</name>
<dbReference type="InterPro" id="IPR036179">
    <property type="entry name" value="Ig-like_dom_sf"/>
</dbReference>
<dbReference type="STRING" id="318479.A0A0N4UR78"/>
<reference evidence="2 4" key="2">
    <citation type="submission" date="2018-11" db="EMBL/GenBank/DDBJ databases">
        <authorList>
            <consortium name="Pathogen Informatics"/>
        </authorList>
    </citation>
    <scope>NUCLEOTIDE SEQUENCE [LARGE SCALE GENOMIC DNA]</scope>
</reference>
<evidence type="ECO:0000313" key="2">
    <source>
        <dbReference type="EMBL" id="VDN54007.1"/>
    </source>
</evidence>
<sequence length="374" mass="43070">QIGLYYINRRATLIIEKVTKENEGIYYCHAENEFGKSVLSCSLWVIESTKGQVEPMLQMHKPMKYITLQTDVSSNVSVKHSEEKYEHRITLLHPEIYILNCNCLTSTSRIYNGSSIIAQEEHQGTFMEEMKLVEMKIPHDATTVLTINAEKPAVNFTHLVRIVQLDEAKIVLLRRQQRFLRSEEVMQTADIQLIEMQQKDSRIESTVNINILVAIENPQRVAFYEVLCVYNERIMLEQKIQTISSLDIAQIHMANESVSTILAVKDEHKAHEIANVVARRPFASFDHKVIVIESEMIRISAHVVASAVKYEIADIERIFQKTTETAECRTERMFTSIKYASADQRIVILEGLQTSFDSNTWSVKRVRHFSTATF</sequence>
<dbReference type="EMBL" id="UYYG01000237">
    <property type="protein sequence ID" value="VDN54007.1"/>
    <property type="molecule type" value="Genomic_DNA"/>
</dbReference>
<dbReference type="SUPFAM" id="SSF48726">
    <property type="entry name" value="Immunoglobulin"/>
    <property type="match status" value="1"/>
</dbReference>
<dbReference type="InterPro" id="IPR013098">
    <property type="entry name" value="Ig_I-set"/>
</dbReference>
<keyword evidence="4" id="KW-1185">Reference proteome</keyword>
<evidence type="ECO:0000313" key="4">
    <source>
        <dbReference type="Proteomes" id="UP000274756"/>
    </source>
</evidence>
<evidence type="ECO:0000313" key="3">
    <source>
        <dbReference type="Proteomes" id="UP000038040"/>
    </source>
</evidence>
<protein>
    <submittedName>
        <fullName evidence="5">I-set domain-containing protein</fullName>
    </submittedName>
</protein>
<feature type="domain" description="Immunoglobulin I-set" evidence="1">
    <location>
        <begin position="8"/>
        <end position="45"/>
    </location>
</feature>
<dbReference type="CDD" id="cd00096">
    <property type="entry name" value="Ig"/>
    <property type="match status" value="1"/>
</dbReference>
<dbReference type="AlphaFoldDB" id="A0A0N4UR78"/>
<dbReference type="Proteomes" id="UP000274756">
    <property type="component" value="Unassembled WGS sequence"/>
</dbReference>
<dbReference type="OrthoDB" id="5843172at2759"/>
<accession>A0A0N4UR78</accession>
<reference evidence="5" key="1">
    <citation type="submission" date="2017-02" db="UniProtKB">
        <authorList>
            <consortium name="WormBaseParasite"/>
        </authorList>
    </citation>
    <scope>IDENTIFICATION</scope>
</reference>
<dbReference type="InterPro" id="IPR013783">
    <property type="entry name" value="Ig-like_fold"/>
</dbReference>